<dbReference type="AlphaFoldDB" id="A0A7Z2G2D4"/>
<protein>
    <submittedName>
        <fullName evidence="2">Uncharacterized protein</fullName>
    </submittedName>
</protein>
<evidence type="ECO:0000313" key="3">
    <source>
        <dbReference type="Proteomes" id="UP000434209"/>
    </source>
</evidence>
<organism evidence="2 3">
    <name type="scientific">Paraburkholderia acidiphila</name>
    <dbReference type="NCBI Taxonomy" id="2571747"/>
    <lineage>
        <taxon>Bacteria</taxon>
        <taxon>Pseudomonadati</taxon>
        <taxon>Pseudomonadota</taxon>
        <taxon>Betaproteobacteria</taxon>
        <taxon>Burkholderiales</taxon>
        <taxon>Burkholderiaceae</taxon>
        <taxon>Paraburkholderia</taxon>
    </lineage>
</organism>
<dbReference type="OrthoDB" id="8744808at2"/>
<dbReference type="RefSeq" id="WP_158757118.1">
    <property type="nucleotide sequence ID" value="NZ_CP046909.1"/>
</dbReference>
<feature type="transmembrane region" description="Helical" evidence="1">
    <location>
        <begin position="21"/>
        <end position="44"/>
    </location>
</feature>
<feature type="transmembrane region" description="Helical" evidence="1">
    <location>
        <begin position="192"/>
        <end position="217"/>
    </location>
</feature>
<name>A0A7Z2G2D4_9BURK</name>
<accession>A0A7Z2G2D4</accession>
<feature type="transmembrane region" description="Helical" evidence="1">
    <location>
        <begin position="319"/>
        <end position="335"/>
    </location>
</feature>
<sequence length="394" mass="43247">MTNTTQSEKSGAQAGAFTRGVVMLCVYVLVAAASYCGFFAKYALRDDSVHDSMVRMLDATADRPYVYRQLIPYAANLAEKAIPADVADRVVGHLQQEYPKHNWLANTFARATDASKPAYVLRYYLVYFMNFAALLAGMLMLRAVCVELTGHVAAATLAPLAFALAMPAGNFWDFPELFFMALAVWLAARGKGLWLILLTPLATLNKESFLFFAVCLYPFLRERFTIRHALAVVGACVLAAGAVNAIMKLRYAGNPGDLAQFNLMTNLRFFADPRNYLLTDWTYGIPLPKGFNVVILFVLFTIVRTGWKRLPHAVRQHALIACAINVPLYLLFGWGDEVRALSMVNVSAALLLCEGIAAYMENARRTAPAVVRAVAPEADARRAASAAPSIASQP</sequence>
<keyword evidence="1" id="KW-0812">Transmembrane</keyword>
<feature type="transmembrane region" description="Helical" evidence="1">
    <location>
        <begin position="124"/>
        <end position="145"/>
    </location>
</feature>
<evidence type="ECO:0000313" key="2">
    <source>
        <dbReference type="EMBL" id="QGZ53958.1"/>
    </source>
</evidence>
<dbReference type="KEGG" id="pacp:FAZ97_02965"/>
<gene>
    <name evidence="2" type="ORF">FAZ97_02965</name>
</gene>
<keyword evidence="1" id="KW-1133">Transmembrane helix</keyword>
<reference evidence="2 3" key="1">
    <citation type="submission" date="2019-12" db="EMBL/GenBank/DDBJ databases">
        <title>Paraburkholderia acidiphila 7Q-K02 sp. nov and Paraburkholderia acidisoli DHF22 sp. nov., two strains isolated from forest soil.</title>
        <authorList>
            <person name="Gao Z."/>
            <person name="Qiu L."/>
        </authorList>
    </citation>
    <scope>NUCLEOTIDE SEQUENCE [LARGE SCALE GENOMIC DNA]</scope>
    <source>
        <strain evidence="2 3">7Q-K02</strain>
    </source>
</reference>
<evidence type="ECO:0000256" key="1">
    <source>
        <dbReference type="SAM" id="Phobius"/>
    </source>
</evidence>
<feature type="transmembrane region" description="Helical" evidence="1">
    <location>
        <begin position="152"/>
        <end position="172"/>
    </location>
</feature>
<proteinExistence type="predicted"/>
<dbReference type="Proteomes" id="UP000434209">
    <property type="component" value="Chromosome 1"/>
</dbReference>
<dbReference type="EMBL" id="CP046909">
    <property type="protein sequence ID" value="QGZ53958.1"/>
    <property type="molecule type" value="Genomic_DNA"/>
</dbReference>
<feature type="transmembrane region" description="Helical" evidence="1">
    <location>
        <begin position="290"/>
        <end position="307"/>
    </location>
</feature>
<keyword evidence="1" id="KW-0472">Membrane</keyword>
<feature type="transmembrane region" description="Helical" evidence="1">
    <location>
        <begin position="229"/>
        <end position="247"/>
    </location>
</feature>
<keyword evidence="3" id="KW-1185">Reference proteome</keyword>